<protein>
    <recommendedName>
        <fullName evidence="3">Nucleoside phosphorylase domain-containing protein</fullName>
    </recommendedName>
</protein>
<gene>
    <name evidence="1" type="ORF">BT96DRAFT_969586</name>
</gene>
<reference evidence="1" key="1">
    <citation type="journal article" date="2019" name="Environ. Microbiol.">
        <title>Fungal ecological strategies reflected in gene transcription - a case study of two litter decomposers.</title>
        <authorList>
            <person name="Barbi F."/>
            <person name="Kohler A."/>
            <person name="Barry K."/>
            <person name="Baskaran P."/>
            <person name="Daum C."/>
            <person name="Fauchery L."/>
            <person name="Ihrmark K."/>
            <person name="Kuo A."/>
            <person name="LaButti K."/>
            <person name="Lipzen A."/>
            <person name="Morin E."/>
            <person name="Grigoriev I.V."/>
            <person name="Henrissat B."/>
            <person name="Lindahl B."/>
            <person name="Martin F."/>
        </authorList>
    </citation>
    <scope>NUCLEOTIDE SEQUENCE</scope>
    <source>
        <strain evidence="1">JB14</strain>
    </source>
</reference>
<dbReference type="AlphaFoldDB" id="A0A6A4IR20"/>
<evidence type="ECO:0008006" key="3">
    <source>
        <dbReference type="Google" id="ProtNLM"/>
    </source>
</evidence>
<evidence type="ECO:0000313" key="1">
    <source>
        <dbReference type="EMBL" id="KAE9410595.1"/>
    </source>
</evidence>
<dbReference type="GO" id="GO:0009116">
    <property type="term" value="P:nucleoside metabolic process"/>
    <property type="evidence" value="ECO:0007669"/>
    <property type="project" value="InterPro"/>
</dbReference>
<name>A0A6A4IR20_9AGAR</name>
<dbReference type="GO" id="GO:0003824">
    <property type="term" value="F:catalytic activity"/>
    <property type="evidence" value="ECO:0007669"/>
    <property type="project" value="InterPro"/>
</dbReference>
<accession>A0A6A4IR20</accession>
<dbReference type="EMBL" id="ML769385">
    <property type="protein sequence ID" value="KAE9410595.1"/>
    <property type="molecule type" value="Genomic_DNA"/>
</dbReference>
<keyword evidence="2" id="KW-1185">Reference proteome</keyword>
<evidence type="ECO:0000313" key="2">
    <source>
        <dbReference type="Proteomes" id="UP000799118"/>
    </source>
</evidence>
<sequence>MRWHWRDAVQMLNAENEDEGIVALALALKCLPRSNRRHAYHGGIAPKIFSNEDTPSSGILVLEKPHSSREKTDKPFNWMRPTAKQVGDDICIQCFPGEDHVEHYAALLAAHLRITQGADRARDVFYRPVPDGETIRTLREDTNLLRVPQTDIVVTGLVHRLGDLTGNARFEGGNEEEFGWVLKQFGDQKVLFLGCRFSFWGSISGDLVRVLAQHTGARRVLYFGKLGTTQPHLQPNRWLASGSTSTILGREVKWQNVLEPSLRGPDIPIIFGKHETLPSVLFETKNWLSRSTSFGHQFVDPEVGCMALAAVQSGIEFGYIHAISDNVASKYDEDLSNERQKGVLKGRANLYAIVNRVLHAHLDSL</sequence>
<dbReference type="OrthoDB" id="3503419at2759"/>
<organism evidence="1 2">
    <name type="scientific">Gymnopus androsaceus JB14</name>
    <dbReference type="NCBI Taxonomy" id="1447944"/>
    <lineage>
        <taxon>Eukaryota</taxon>
        <taxon>Fungi</taxon>
        <taxon>Dikarya</taxon>
        <taxon>Basidiomycota</taxon>
        <taxon>Agaricomycotina</taxon>
        <taxon>Agaricomycetes</taxon>
        <taxon>Agaricomycetidae</taxon>
        <taxon>Agaricales</taxon>
        <taxon>Marasmiineae</taxon>
        <taxon>Omphalotaceae</taxon>
        <taxon>Gymnopus</taxon>
    </lineage>
</organism>
<proteinExistence type="predicted"/>
<dbReference type="InterPro" id="IPR035994">
    <property type="entry name" value="Nucleoside_phosphorylase_sf"/>
</dbReference>
<dbReference type="SUPFAM" id="SSF53167">
    <property type="entry name" value="Purine and uridine phosphorylases"/>
    <property type="match status" value="1"/>
</dbReference>
<dbReference type="Proteomes" id="UP000799118">
    <property type="component" value="Unassembled WGS sequence"/>
</dbReference>